<keyword evidence="2" id="KW-1185">Reference proteome</keyword>
<sequence length="83" mass="8359">MVAPPTRVVGCDGHRGRVLRHPHPPAGGRDAAGRLAVGCVVGPADLLLLLRPAPVVLGLWWAGWLEAGGLADTPDTGAGLAVG</sequence>
<dbReference type="Proteomes" id="UP000425178">
    <property type="component" value="Chromosome"/>
</dbReference>
<dbReference type="EMBL" id="CP046453">
    <property type="protein sequence ID" value="QGU05766.1"/>
    <property type="molecule type" value="Genomic_DNA"/>
</dbReference>
<gene>
    <name evidence="1" type="ORF">CETAM_12675</name>
</gene>
<organism evidence="1 2">
    <name type="scientific">Corynebacterium comes</name>
    <dbReference type="NCBI Taxonomy" id="2675218"/>
    <lineage>
        <taxon>Bacteria</taxon>
        <taxon>Bacillati</taxon>
        <taxon>Actinomycetota</taxon>
        <taxon>Actinomycetes</taxon>
        <taxon>Mycobacteriales</taxon>
        <taxon>Corynebacteriaceae</taxon>
        <taxon>Corynebacterium</taxon>
    </lineage>
</organism>
<evidence type="ECO:0000313" key="2">
    <source>
        <dbReference type="Proteomes" id="UP000425178"/>
    </source>
</evidence>
<dbReference type="AlphaFoldDB" id="A0A6B8W4B5"/>
<accession>A0A6B8W4B5</accession>
<proteinExistence type="predicted"/>
<dbReference type="KEGG" id="ccoe:CETAM_12675"/>
<evidence type="ECO:0000313" key="1">
    <source>
        <dbReference type="EMBL" id="QGU05766.1"/>
    </source>
</evidence>
<protein>
    <submittedName>
        <fullName evidence="1">Uncharacterized protein</fullName>
    </submittedName>
</protein>
<name>A0A6B8W4B5_9CORY</name>
<reference evidence="1 2" key="1">
    <citation type="journal article" date="2021" name="Int. J. Syst. Evol. Microbiol.">
        <title>Classification of three corynebacterial strains isolated from a small paddock in North Rhine-Westphalia: proposal of &lt;i&gt;Corynebacterium kalinowskii&lt;/i&gt; sp. nov., &lt;i&gt;Corynebacterium comes&lt;/i&gt; sp. nov. and &lt;i&gt;Corynebacterium occultum&lt;/i&gt; sp. nov.</title>
        <authorList>
            <person name="Schaffert L."/>
            <person name="Ruwe M."/>
            <person name="Milse J."/>
            <person name="Hanuschka K."/>
            <person name="Ortseifen V."/>
            <person name="Droste J."/>
            <person name="Brandt D."/>
            <person name="Schl L."/>
            <person name="Kutter Y."/>
            <person name="Vinke S."/>
            <person name="Vieh P."/>
            <person name="Jacob L."/>
            <person name="L N.C."/>
            <person name="Schulte-Berndt E."/>
            <person name="Hain C."/>
            <person name="Linder M."/>
            <person name="Schmidt P."/>
            <person name="Wollenschl L."/>
            <person name="Luttermann T."/>
            <person name="Thieme E."/>
            <person name="Hassa J."/>
            <person name="Haak M."/>
            <person name="Wittchen M."/>
            <person name="Mentz A."/>
            <person name="Persicke M."/>
            <person name="Busche T."/>
            <person name="R C."/>
        </authorList>
    </citation>
    <scope>NUCLEOTIDE SEQUENCE [LARGE SCALE GENOMIC DNA]</scope>
    <source>
        <strain evidence="1 2">2019</strain>
    </source>
</reference>